<evidence type="ECO:0000259" key="3">
    <source>
        <dbReference type="Pfam" id="PF16555"/>
    </source>
</evidence>
<dbReference type="STRING" id="1423735.FC15_GL000816"/>
<keyword evidence="2" id="KW-0732">Signal</keyword>
<feature type="chain" id="PRO_5006412576" evidence="2">
    <location>
        <begin position="37"/>
        <end position="590"/>
    </location>
</feature>
<organism evidence="5 6">
    <name type="scientific">Lapidilactobacillus concavus DSM 17758</name>
    <dbReference type="NCBI Taxonomy" id="1423735"/>
    <lineage>
        <taxon>Bacteria</taxon>
        <taxon>Bacillati</taxon>
        <taxon>Bacillota</taxon>
        <taxon>Bacilli</taxon>
        <taxon>Lactobacillales</taxon>
        <taxon>Lactobacillaceae</taxon>
        <taxon>Lapidilactobacillus</taxon>
    </lineage>
</organism>
<evidence type="ECO:0000313" key="5">
    <source>
        <dbReference type="EMBL" id="KRM11782.1"/>
    </source>
</evidence>
<dbReference type="AlphaFoldDB" id="A0A0R1W9J4"/>
<feature type="domain" description="SpaA-like prealbumin fold" evidence="4">
    <location>
        <begin position="495"/>
        <end position="584"/>
    </location>
</feature>
<dbReference type="RefSeq" id="WP_057823694.1">
    <property type="nucleotide sequence ID" value="NZ_AZFX01000023.1"/>
</dbReference>
<dbReference type="InterPro" id="IPR026466">
    <property type="entry name" value="Fim_isopep_form_D2_dom"/>
</dbReference>
<dbReference type="Pfam" id="PF17802">
    <property type="entry name" value="SpaA"/>
    <property type="match status" value="2"/>
</dbReference>
<evidence type="ECO:0000259" key="4">
    <source>
        <dbReference type="Pfam" id="PF17802"/>
    </source>
</evidence>
<feature type="domain" description="SpaA-like prealbumin fold" evidence="4">
    <location>
        <begin position="219"/>
        <end position="329"/>
    </location>
</feature>
<feature type="domain" description="Gram-positive pilin subunit D1 N-terminal" evidence="3">
    <location>
        <begin position="39"/>
        <end position="202"/>
    </location>
</feature>
<feature type="signal peptide" evidence="2">
    <location>
        <begin position="1"/>
        <end position="36"/>
    </location>
</feature>
<dbReference type="InterPro" id="IPR032364">
    <property type="entry name" value="GramPos_pilinD1_N"/>
</dbReference>
<dbReference type="Proteomes" id="UP000051315">
    <property type="component" value="Unassembled WGS sequence"/>
</dbReference>
<proteinExistence type="predicted"/>
<gene>
    <name evidence="5" type="ORF">FC15_GL000816</name>
</gene>
<dbReference type="Gene3D" id="2.60.40.10">
    <property type="entry name" value="Immunoglobulins"/>
    <property type="match status" value="3"/>
</dbReference>
<evidence type="ECO:0000256" key="1">
    <source>
        <dbReference type="SAM" id="MobiDB-lite"/>
    </source>
</evidence>
<comment type="caution">
    <text evidence="5">The sequence shown here is derived from an EMBL/GenBank/DDBJ whole genome shotgun (WGS) entry which is preliminary data.</text>
</comment>
<dbReference type="EMBL" id="AZFX01000023">
    <property type="protein sequence ID" value="KRM11782.1"/>
    <property type="molecule type" value="Genomic_DNA"/>
</dbReference>
<dbReference type="PATRIC" id="fig|1423735.3.peg.850"/>
<protein>
    <submittedName>
        <fullName evidence="5">Uncharacterized protein</fullName>
    </submittedName>
</protein>
<sequence>MKKKINYRLWSIFSLIVLLFPLLASLGQGLAAVAEAATTTASVTLHKRVGVPKSEQQNTGTEMPNFGGEALRGVTFQAFDVTNEFYRLRSENADATVESIYNSLKDNATVTQNGTPTISFGTGSLSGAFVETQTTTGDGTAVFSALNKKNNGRDAVYYFHESARPETVTGRGDIVLGLPVYEYQDGKYTENELDEIHLYPKNDQASGGMKLIKTTDTLDENNKLVAGAEFVIHRGIGASEEWVTGRDADGNITWGSEANAFKFVTDANGEFVISAYEIDGTPVNFKFAAGVYKVTEVGAPEGMVIPNSAINKEFTITTDSTVPVLVEIKNDTPDINKALDVSEGTGNDFTVGDAIPFKIDVMVPGGIADKNNDNNYRYTEFNVVDTASENLALLDENIQLYAGDTLVDDVDYRIENSGNGFTLYFNSDPSVTTPNHLQLGAYAGQKLTLKFNMVLTEGAVPDETETNKPTLEYTNDGTEGSVTKPPVEVITYGHKFVKVDAVTGKELAGAKFVVQKTVAGQIHYYTGKVGSAWSDDIKDAIVYQSNESGTVVVSGLEAGDYVLKETATSSDEYILSESGFEFNVGCCGRI</sequence>
<keyword evidence="6" id="KW-1185">Reference proteome</keyword>
<feature type="compositionally biased region" description="Polar residues" evidence="1">
    <location>
        <begin position="467"/>
        <end position="481"/>
    </location>
</feature>
<feature type="region of interest" description="Disordered" evidence="1">
    <location>
        <begin position="462"/>
        <end position="482"/>
    </location>
</feature>
<dbReference type="InterPro" id="IPR013783">
    <property type="entry name" value="Ig-like_fold"/>
</dbReference>
<dbReference type="NCBIfam" id="TIGR04226">
    <property type="entry name" value="RrgB_K2N_iso_D2"/>
    <property type="match status" value="1"/>
</dbReference>
<dbReference type="InterPro" id="IPR041033">
    <property type="entry name" value="SpaA_PFL_dom_1"/>
</dbReference>
<dbReference type="OrthoDB" id="2249722at2"/>
<dbReference type="Pfam" id="PF16555">
    <property type="entry name" value="GramPos_pilinD1"/>
    <property type="match status" value="1"/>
</dbReference>
<dbReference type="Gene3D" id="2.60.40.740">
    <property type="match status" value="1"/>
</dbReference>
<reference evidence="5 6" key="1">
    <citation type="journal article" date="2015" name="Genome Announc.">
        <title>Expanding the biotechnology potential of lactobacilli through comparative genomics of 213 strains and associated genera.</title>
        <authorList>
            <person name="Sun Z."/>
            <person name="Harris H.M."/>
            <person name="McCann A."/>
            <person name="Guo C."/>
            <person name="Argimon S."/>
            <person name="Zhang W."/>
            <person name="Yang X."/>
            <person name="Jeffery I.B."/>
            <person name="Cooney J.C."/>
            <person name="Kagawa T.F."/>
            <person name="Liu W."/>
            <person name="Song Y."/>
            <person name="Salvetti E."/>
            <person name="Wrobel A."/>
            <person name="Rasinkangas P."/>
            <person name="Parkhill J."/>
            <person name="Rea M.C."/>
            <person name="O'Sullivan O."/>
            <person name="Ritari J."/>
            <person name="Douillard F.P."/>
            <person name="Paul Ross R."/>
            <person name="Yang R."/>
            <person name="Briner A.E."/>
            <person name="Felis G.E."/>
            <person name="de Vos W.M."/>
            <person name="Barrangou R."/>
            <person name="Klaenhammer T.R."/>
            <person name="Caufield P.W."/>
            <person name="Cui Y."/>
            <person name="Zhang H."/>
            <person name="O'Toole P.W."/>
        </authorList>
    </citation>
    <scope>NUCLEOTIDE SEQUENCE [LARGE SCALE GENOMIC DNA]</scope>
    <source>
        <strain evidence="5 6">DSM 17758</strain>
    </source>
</reference>
<name>A0A0R1W9J4_9LACO</name>
<accession>A0A0R1W9J4</accession>
<evidence type="ECO:0000313" key="6">
    <source>
        <dbReference type="Proteomes" id="UP000051315"/>
    </source>
</evidence>
<evidence type="ECO:0000256" key="2">
    <source>
        <dbReference type="SAM" id="SignalP"/>
    </source>
</evidence>